<comment type="caution">
    <text evidence="3">The sequence shown here is derived from an EMBL/GenBank/DDBJ whole genome shotgun (WGS) entry which is preliminary data.</text>
</comment>
<feature type="compositionally biased region" description="Low complexity" evidence="2">
    <location>
        <begin position="466"/>
        <end position="486"/>
    </location>
</feature>
<sequence>MALAVEVVSFQRTMGEYNATSTNPSIDVNTIIRNLKLRRESCTNIAAFGLASPDYDDNLPATTRTIPPRPLTRPDPGSVTAFGKPVAAFSSGANVANEASEEACTDATDTVMGRRYRQYSAYTNPTSPPATGASGHHSNENHLSDFSCGAGNPTCGKTVSTVPSLPPDGRARSLSASLPASGIPSAVYPPPPPLGTSFLSSPSSLPLPPPPPLNGFYGIAHEDSRFSAAPTHVDATAEVTMLIPSASAPAPSHLVAALSPLGSSKSPAISLPLKAISSSVLLVGDNAASTTYYPPHLSKAAVNARSYGNMEGSGKAAAALHTPVWGQSSTWQVTDVVGSDGKGNLAGDDRGSASGGGGAGLESGGGSSCSGVGGSHCASPSLRLGSVAATAFAAASAIVAATSAAATSGGRSAAAVAVAAAEAARDVADAVPGRQSPPIPSRSPKASCPPGEPAPPPPGVLVTAVSSPSRSGPQPQGGPSMSGDSGLASQRRISLEQQISRLKGSLTANVNGAVTTTNGQVNGYIDCYGTGAAAANEGALANEPANLGRTVSGAVSLATAATVSVGAAAVTCEDDMLTEAVSAAAAAAAAPRYTKPVNIGPSYQNTFGQQSPRQNCRTPPLSCLERTDGSSGGGGNGKSSSSGGGTAVSGPLSPGSYRGVVLPPSASLPVPPSYSGSGTIAALPASVAAGSTSSRATQRPQLLDELHSAHKRELALAEQLGRARAEVLELSSQLTRQAEAAAAAATAAAAEAATALELRSLLRKERADADEEIRRWRSRAAAAEEQLQTALTQLACLRSAAAAAAAAGQWSPAAAGPAWHSAGGRMAAAATAVVAADQCDQKSPRSSGTMLAATAPPALAAESVVYHDEKGDEEGVLSERTHLPSSPAGPPSPPRRSSRSSPSELDATLLRRSLSYQALCLESGIEVAKPPRAVSTSGGAPGEEGDGCSDALDTAAAGAPGDGDSSSGDGGGGGGVPLGSPPILASAAATVAAAASFSSGLVGGGSTRPLAAAAAATQSPSCRASTAAASDGRDRSVASTSVTDNGTVSYEPLSIQAGKVHGIVYGVSGDDGYAACTESADGGGGWGNWAVAANAAAAGGSGVAEMTQVQMSYSVPPLPSNMVAPAMADDASGEWGVRLEPAASATVPGTDAIGAGRGSSKTRAVVGGQPASKGALPADIAALAAVPEGADGTAVLQSSSAQPAGLAAHGSPGGNGDAASAVLLMAEVERLKQ</sequence>
<feature type="region of interest" description="Disordered" evidence="2">
    <location>
        <begin position="428"/>
        <end position="489"/>
    </location>
</feature>
<feature type="compositionally biased region" description="Polar residues" evidence="2">
    <location>
        <begin position="601"/>
        <end position="617"/>
    </location>
</feature>
<organism evidence="3 4">
    <name type="scientific">Volvox africanus</name>
    <dbReference type="NCBI Taxonomy" id="51714"/>
    <lineage>
        <taxon>Eukaryota</taxon>
        <taxon>Viridiplantae</taxon>
        <taxon>Chlorophyta</taxon>
        <taxon>core chlorophytes</taxon>
        <taxon>Chlorophyceae</taxon>
        <taxon>CS clade</taxon>
        <taxon>Chlamydomonadales</taxon>
        <taxon>Volvocaceae</taxon>
        <taxon>Volvox</taxon>
    </lineage>
</organism>
<feature type="coiled-coil region" evidence="1">
    <location>
        <begin position="759"/>
        <end position="800"/>
    </location>
</feature>
<feature type="compositionally biased region" description="Low complexity" evidence="2">
    <location>
        <begin position="949"/>
        <end position="967"/>
    </location>
</feature>
<reference evidence="3 4" key="1">
    <citation type="journal article" date="2023" name="IScience">
        <title>Expanded male sex-determining region conserved during the evolution of homothallism in the green alga Volvox.</title>
        <authorList>
            <person name="Yamamoto K."/>
            <person name="Matsuzaki R."/>
            <person name="Mahakham W."/>
            <person name="Heman W."/>
            <person name="Sekimoto H."/>
            <person name="Kawachi M."/>
            <person name="Minakuchi Y."/>
            <person name="Toyoda A."/>
            <person name="Nozaki H."/>
        </authorList>
    </citation>
    <scope>NUCLEOTIDE SEQUENCE [LARGE SCALE GENOMIC DNA]</scope>
    <source>
        <strain evidence="3 4">NIES-4468</strain>
    </source>
</reference>
<keyword evidence="4" id="KW-1185">Reference proteome</keyword>
<feature type="compositionally biased region" description="Gly residues" evidence="2">
    <location>
        <begin position="968"/>
        <end position="977"/>
    </location>
</feature>
<feature type="region of interest" description="Disordered" evidence="2">
    <location>
        <begin position="931"/>
        <end position="978"/>
    </location>
</feature>
<feature type="compositionally biased region" description="Gly residues" evidence="2">
    <location>
        <begin position="353"/>
        <end position="372"/>
    </location>
</feature>
<accession>A0ABQ5SN41</accession>
<feature type="region of interest" description="Disordered" evidence="2">
    <location>
        <begin position="869"/>
        <end position="904"/>
    </location>
</feature>
<evidence type="ECO:0000313" key="4">
    <source>
        <dbReference type="Proteomes" id="UP001165090"/>
    </source>
</evidence>
<keyword evidence="1" id="KW-0175">Coiled coil</keyword>
<feature type="region of interest" description="Disordered" evidence="2">
    <location>
        <begin position="121"/>
        <end position="145"/>
    </location>
</feature>
<evidence type="ECO:0000256" key="2">
    <source>
        <dbReference type="SAM" id="MobiDB-lite"/>
    </source>
</evidence>
<protein>
    <submittedName>
        <fullName evidence="3">Uncharacterized protein</fullName>
    </submittedName>
</protein>
<feature type="region of interest" description="Disordered" evidence="2">
    <location>
        <begin position="1148"/>
        <end position="1171"/>
    </location>
</feature>
<feature type="region of interest" description="Disordered" evidence="2">
    <location>
        <begin position="601"/>
        <end position="650"/>
    </location>
</feature>
<dbReference type="Proteomes" id="UP001165090">
    <property type="component" value="Unassembled WGS sequence"/>
</dbReference>
<dbReference type="EMBL" id="BSDZ01000101">
    <property type="protein sequence ID" value="GLI70843.1"/>
    <property type="molecule type" value="Genomic_DNA"/>
</dbReference>
<feature type="compositionally biased region" description="Gly residues" evidence="2">
    <location>
        <begin position="630"/>
        <end position="647"/>
    </location>
</feature>
<proteinExistence type="predicted"/>
<gene>
    <name evidence="3" type="ORF">VaNZ11_015838</name>
</gene>
<evidence type="ECO:0000313" key="3">
    <source>
        <dbReference type="EMBL" id="GLI70843.1"/>
    </source>
</evidence>
<name>A0ABQ5SN41_9CHLO</name>
<feature type="non-terminal residue" evidence="3">
    <location>
        <position position="1233"/>
    </location>
</feature>
<evidence type="ECO:0000256" key="1">
    <source>
        <dbReference type="SAM" id="Coils"/>
    </source>
</evidence>
<feature type="region of interest" description="Disordered" evidence="2">
    <location>
        <begin position="336"/>
        <end position="372"/>
    </location>
</feature>
<feature type="compositionally biased region" description="Pro residues" evidence="2">
    <location>
        <begin position="450"/>
        <end position="459"/>
    </location>
</feature>
<feature type="region of interest" description="Disordered" evidence="2">
    <location>
        <begin position="1025"/>
        <end position="1045"/>
    </location>
</feature>